<feature type="region of interest" description="Disordered" evidence="1">
    <location>
        <begin position="42"/>
        <end position="281"/>
    </location>
</feature>
<name>A0AAD9GS33_9STRA</name>
<feature type="compositionally biased region" description="Basic and acidic residues" evidence="1">
    <location>
        <begin position="61"/>
        <end position="78"/>
    </location>
</feature>
<gene>
    <name evidence="2" type="ORF">P3T76_005073</name>
</gene>
<reference evidence="2" key="1">
    <citation type="submission" date="2023-08" db="EMBL/GenBank/DDBJ databases">
        <title>Reference Genome Resource for the Citrus Pathogen Phytophthora citrophthora.</title>
        <authorList>
            <person name="Moller H."/>
            <person name="Coetzee B."/>
            <person name="Rose L.J."/>
            <person name="Van Niekerk J.M."/>
        </authorList>
    </citation>
    <scope>NUCLEOTIDE SEQUENCE</scope>
    <source>
        <strain evidence="2">STE-U-9442</strain>
    </source>
</reference>
<feature type="compositionally biased region" description="Acidic residues" evidence="1">
    <location>
        <begin position="218"/>
        <end position="229"/>
    </location>
</feature>
<evidence type="ECO:0000313" key="2">
    <source>
        <dbReference type="EMBL" id="KAK1943677.1"/>
    </source>
</evidence>
<feature type="compositionally biased region" description="Polar residues" evidence="1">
    <location>
        <begin position="268"/>
        <end position="281"/>
    </location>
</feature>
<evidence type="ECO:0000313" key="3">
    <source>
        <dbReference type="Proteomes" id="UP001259832"/>
    </source>
</evidence>
<dbReference type="Proteomes" id="UP001259832">
    <property type="component" value="Unassembled WGS sequence"/>
</dbReference>
<accession>A0AAD9GS33</accession>
<feature type="compositionally biased region" description="Polar residues" evidence="1">
    <location>
        <begin position="1"/>
        <end position="11"/>
    </location>
</feature>
<feature type="compositionally biased region" description="Basic and acidic residues" evidence="1">
    <location>
        <begin position="139"/>
        <end position="211"/>
    </location>
</feature>
<evidence type="ECO:0000256" key="1">
    <source>
        <dbReference type="SAM" id="MobiDB-lite"/>
    </source>
</evidence>
<dbReference type="AlphaFoldDB" id="A0AAD9GS33"/>
<feature type="region of interest" description="Disordered" evidence="1">
    <location>
        <begin position="1"/>
        <end position="20"/>
    </location>
</feature>
<feature type="compositionally biased region" description="Low complexity" evidence="1">
    <location>
        <begin position="252"/>
        <end position="267"/>
    </location>
</feature>
<proteinExistence type="predicted"/>
<protein>
    <submittedName>
        <fullName evidence="2">Uncharacterized protein</fullName>
    </submittedName>
</protein>
<comment type="caution">
    <text evidence="2">The sequence shown here is derived from an EMBL/GenBank/DDBJ whole genome shotgun (WGS) entry which is preliminary data.</text>
</comment>
<organism evidence="2 3">
    <name type="scientific">Phytophthora citrophthora</name>
    <dbReference type="NCBI Taxonomy" id="4793"/>
    <lineage>
        <taxon>Eukaryota</taxon>
        <taxon>Sar</taxon>
        <taxon>Stramenopiles</taxon>
        <taxon>Oomycota</taxon>
        <taxon>Peronosporomycetes</taxon>
        <taxon>Peronosporales</taxon>
        <taxon>Peronosporaceae</taxon>
        <taxon>Phytophthora</taxon>
    </lineage>
</organism>
<dbReference type="EMBL" id="JASMQC010000007">
    <property type="protein sequence ID" value="KAK1943677.1"/>
    <property type="molecule type" value="Genomic_DNA"/>
</dbReference>
<keyword evidence="3" id="KW-1185">Reference proteome</keyword>
<feature type="compositionally biased region" description="Basic and acidic residues" evidence="1">
    <location>
        <begin position="93"/>
        <end position="102"/>
    </location>
</feature>
<sequence length="281" mass="31243">MVLRSQATGPTTKPRRDVADEGYAALGETLALAGQAIAHIQAREAERQATRDEVEASGVRELGDGLDDRSDQQVRVDSEGPSLEEVTALLRELATHEAELKAGRASPPQRERDERESVVQPRSDGEDSVPVDMVLGQRDVNEEAPRRVVINGEDRRAGRQRRDGDDRREHRPRRRDERRSAGRERRRRNEDAQRERRCSRERHDRRGERQQTRAGGDPPDDDESSGDSDDDRRQRGPAGRGDGDDDNGSYGGSSSNSSNEDSDSCNGVTRTSGYTTCNSNS</sequence>
<feature type="compositionally biased region" description="Basic and acidic residues" evidence="1">
    <location>
        <begin position="42"/>
        <end position="54"/>
    </location>
</feature>